<dbReference type="Gene3D" id="4.10.320.10">
    <property type="entry name" value="E3-binding domain"/>
    <property type="match status" value="1"/>
</dbReference>
<dbReference type="InterPro" id="IPR036625">
    <property type="entry name" value="E3-bd_dom_sf"/>
</dbReference>
<dbReference type="GO" id="GO:0031405">
    <property type="term" value="F:lipoic acid binding"/>
    <property type="evidence" value="ECO:0007669"/>
    <property type="project" value="TreeGrafter"/>
</dbReference>
<protein>
    <recommendedName>
        <fullName evidence="6">Dihydrolipoamide acetyltransferase component of pyruvate dehydrogenase complex</fullName>
        <ecNumber evidence="6">2.3.1.-</ecNumber>
    </recommendedName>
</protein>
<evidence type="ECO:0000256" key="2">
    <source>
        <dbReference type="ARBA" id="ARBA00007317"/>
    </source>
</evidence>
<evidence type="ECO:0000256" key="7">
    <source>
        <dbReference type="SAM" id="MobiDB-lite"/>
    </source>
</evidence>
<dbReference type="SUPFAM" id="SSF52777">
    <property type="entry name" value="CoA-dependent acyltransferases"/>
    <property type="match status" value="1"/>
</dbReference>
<dbReference type="InterPro" id="IPR050743">
    <property type="entry name" value="2-oxoacid_DH_E2_comp"/>
</dbReference>
<dbReference type="EC" id="2.3.1.-" evidence="6"/>
<dbReference type="Pfam" id="PF00364">
    <property type="entry name" value="Biotin_lipoyl"/>
    <property type="match status" value="1"/>
</dbReference>
<dbReference type="SUPFAM" id="SSF51230">
    <property type="entry name" value="Single hybrid motif"/>
    <property type="match status" value="1"/>
</dbReference>
<gene>
    <name evidence="10" type="ORF">PAALTS15_29071</name>
</gene>
<comment type="similarity">
    <text evidence="2 6">Belongs to the 2-oxoacid dehydrogenase family.</text>
</comment>
<dbReference type="PATRIC" id="fig|1117108.3.peg.6007"/>
<evidence type="ECO:0000256" key="5">
    <source>
        <dbReference type="ARBA" id="ARBA00023315"/>
    </source>
</evidence>
<feature type="region of interest" description="Disordered" evidence="7">
    <location>
        <begin position="83"/>
        <end position="108"/>
    </location>
</feature>
<evidence type="ECO:0000256" key="3">
    <source>
        <dbReference type="ARBA" id="ARBA00022679"/>
    </source>
</evidence>
<dbReference type="RefSeq" id="WP_021262909.1">
    <property type="nucleotide sequence ID" value="NZ_ATMT01000104.1"/>
</dbReference>
<dbReference type="CDD" id="cd06849">
    <property type="entry name" value="lipoyl_domain"/>
    <property type="match status" value="1"/>
</dbReference>
<organism evidence="10 11">
    <name type="scientific">Paenibacillus alvei TS-15</name>
    <dbReference type="NCBI Taxonomy" id="1117108"/>
    <lineage>
        <taxon>Bacteria</taxon>
        <taxon>Bacillati</taxon>
        <taxon>Bacillota</taxon>
        <taxon>Bacilli</taxon>
        <taxon>Bacillales</taxon>
        <taxon>Paenibacillaceae</taxon>
        <taxon>Paenibacillus</taxon>
    </lineage>
</organism>
<dbReference type="GO" id="GO:0016407">
    <property type="term" value="F:acetyltransferase activity"/>
    <property type="evidence" value="ECO:0007669"/>
    <property type="project" value="TreeGrafter"/>
</dbReference>
<keyword evidence="4 6" id="KW-0450">Lipoyl</keyword>
<dbReference type="PANTHER" id="PTHR43178:SF5">
    <property type="entry name" value="LIPOAMIDE ACYLTRANSFERASE COMPONENT OF BRANCHED-CHAIN ALPHA-KETO ACID DEHYDROGENASE COMPLEX, MITOCHONDRIAL"/>
    <property type="match status" value="1"/>
</dbReference>
<dbReference type="PANTHER" id="PTHR43178">
    <property type="entry name" value="DIHYDROLIPOAMIDE ACETYLTRANSFERASE COMPONENT OF PYRUVATE DEHYDROGENASE COMPLEX"/>
    <property type="match status" value="1"/>
</dbReference>
<feature type="domain" description="Peripheral subunit-binding (PSBD)" evidence="9">
    <location>
        <begin position="112"/>
        <end position="149"/>
    </location>
</feature>
<dbReference type="InterPro" id="IPR023213">
    <property type="entry name" value="CAT-like_dom_sf"/>
</dbReference>
<comment type="caution">
    <text evidence="10">The sequence shown here is derived from an EMBL/GenBank/DDBJ whole genome shotgun (WGS) entry which is preliminary data.</text>
</comment>
<evidence type="ECO:0000259" key="8">
    <source>
        <dbReference type="PROSITE" id="PS50968"/>
    </source>
</evidence>
<sequence>MVKKIVMPQLGESVTEGTISKWLVNVGDKVNKYDPVCEVLTDKVNAEVPSSFSGTITEIVVQEDETVAVGTLLCCIEEEKQTGTPVESNKPAASVPYEETDDSTMQSAKQQRYSPAVLKLAQDYNLDLSCIQGSGTAGRITRRDILQIVQGKKQAEDSPAQQIESPSQSLSQAAASVPDIALPSESFDASSADHSTIHQADEKIPVTGIRKTIAKRMVQSKQEIPHAWLMVECDVTNLVSYRSQIKEEFKKKEGLQLTYLPFFIKSVAETLKEFPILNSQWTDNHIIAKKAVHISIAVATENALFVPVIKDADQKSIFGLAKAIDEMVTKTREGKLTQADLTGGTFTVNNTGSFGSVLSAPIINPPQVAILSMEAIVKRPVVIHNMIAVRDMMNICLSLDHRVLDGLVCGRFLKRVKQKIESYGTDIGLY</sequence>
<dbReference type="Gene3D" id="2.40.50.100">
    <property type="match status" value="1"/>
</dbReference>
<accession>S9SDA2</accession>
<dbReference type="SUPFAM" id="SSF47005">
    <property type="entry name" value="Peripheral subunit-binding domain of 2-oxo acid dehydrogenase complex"/>
    <property type="match status" value="1"/>
</dbReference>
<dbReference type="GO" id="GO:0005737">
    <property type="term" value="C:cytoplasm"/>
    <property type="evidence" value="ECO:0007669"/>
    <property type="project" value="TreeGrafter"/>
</dbReference>
<evidence type="ECO:0000256" key="4">
    <source>
        <dbReference type="ARBA" id="ARBA00022823"/>
    </source>
</evidence>
<dbReference type="FunFam" id="3.30.559.10:FF:000007">
    <property type="entry name" value="Dihydrolipoamide acetyltransferase component of pyruvate dehydrogenase complex"/>
    <property type="match status" value="1"/>
</dbReference>
<dbReference type="InterPro" id="IPR001078">
    <property type="entry name" value="2-oxoacid_DH_actylTfrase"/>
</dbReference>
<evidence type="ECO:0000256" key="6">
    <source>
        <dbReference type="RuleBase" id="RU003423"/>
    </source>
</evidence>
<feature type="region of interest" description="Disordered" evidence="7">
    <location>
        <begin position="151"/>
        <end position="170"/>
    </location>
</feature>
<keyword evidence="3 6" id="KW-0808">Transferase</keyword>
<proteinExistence type="inferred from homology"/>
<name>S9SDA2_PAEAL</name>
<dbReference type="Gene3D" id="3.30.559.10">
    <property type="entry name" value="Chloramphenicol acetyltransferase-like domain"/>
    <property type="match status" value="1"/>
</dbReference>
<evidence type="ECO:0000256" key="1">
    <source>
        <dbReference type="ARBA" id="ARBA00001938"/>
    </source>
</evidence>
<dbReference type="AlphaFoldDB" id="S9SDA2"/>
<reference evidence="10 11" key="1">
    <citation type="submission" date="2013-05" db="EMBL/GenBank/DDBJ databases">
        <authorList>
            <person name="Strain E.A."/>
            <person name="Brown E."/>
            <person name="Allard M.W."/>
            <person name="Luo Y.L."/>
        </authorList>
    </citation>
    <scope>NUCLEOTIDE SEQUENCE [LARGE SCALE GENOMIC DNA]</scope>
    <source>
        <strain evidence="10 11">TS-15</strain>
    </source>
</reference>
<dbReference type="InterPro" id="IPR004167">
    <property type="entry name" value="PSBD"/>
</dbReference>
<comment type="cofactor">
    <cofactor evidence="1 6">
        <name>(R)-lipoate</name>
        <dbReference type="ChEBI" id="CHEBI:83088"/>
    </cofactor>
</comment>
<dbReference type="PROSITE" id="PS50968">
    <property type="entry name" value="BIOTINYL_LIPOYL"/>
    <property type="match status" value="1"/>
</dbReference>
<dbReference type="eggNOG" id="COG0508">
    <property type="taxonomic scope" value="Bacteria"/>
</dbReference>
<evidence type="ECO:0000313" key="10">
    <source>
        <dbReference type="EMBL" id="EPY03872.1"/>
    </source>
</evidence>
<dbReference type="InterPro" id="IPR011053">
    <property type="entry name" value="Single_hybrid_motif"/>
</dbReference>
<feature type="domain" description="Lipoyl-binding" evidence="8">
    <location>
        <begin position="2"/>
        <end position="77"/>
    </location>
</feature>
<evidence type="ECO:0000259" key="9">
    <source>
        <dbReference type="PROSITE" id="PS51826"/>
    </source>
</evidence>
<dbReference type="Proteomes" id="UP000015344">
    <property type="component" value="Unassembled WGS sequence"/>
</dbReference>
<dbReference type="Pfam" id="PF00198">
    <property type="entry name" value="2-oxoacid_dh"/>
    <property type="match status" value="1"/>
</dbReference>
<dbReference type="PROSITE" id="PS51826">
    <property type="entry name" value="PSBD"/>
    <property type="match status" value="1"/>
</dbReference>
<keyword evidence="5 6" id="KW-0012">Acyltransferase</keyword>
<evidence type="ECO:0000313" key="11">
    <source>
        <dbReference type="Proteomes" id="UP000015344"/>
    </source>
</evidence>
<dbReference type="InterPro" id="IPR000089">
    <property type="entry name" value="Biotin_lipoyl"/>
</dbReference>
<dbReference type="Pfam" id="PF02817">
    <property type="entry name" value="E3_binding"/>
    <property type="match status" value="1"/>
</dbReference>
<dbReference type="EMBL" id="ATMT01000104">
    <property type="protein sequence ID" value="EPY03872.1"/>
    <property type="molecule type" value="Genomic_DNA"/>
</dbReference>